<dbReference type="SUPFAM" id="SSF54593">
    <property type="entry name" value="Glyoxalase/Bleomycin resistance protein/Dihydroxybiphenyl dioxygenase"/>
    <property type="match status" value="1"/>
</dbReference>
<dbReference type="EMBL" id="BNJK01000002">
    <property type="protein sequence ID" value="GHO99034.1"/>
    <property type="molecule type" value="Genomic_DNA"/>
</dbReference>
<evidence type="ECO:0000313" key="2">
    <source>
        <dbReference type="EMBL" id="GHO99034.1"/>
    </source>
</evidence>
<protein>
    <recommendedName>
        <fullName evidence="1">VOC domain-containing protein</fullName>
    </recommendedName>
</protein>
<dbReference type="InterPro" id="IPR037523">
    <property type="entry name" value="VOC_core"/>
</dbReference>
<name>A0A8J3IWA6_9CHLR</name>
<sequence length="120" mass="13358">MLKKIDCVMIRVDDMEAATRYYTEVFGLKQVWSDETSTGLALPEADAEIVLHCMTDIPSRVEVYYLVDDVITATHTFAAQGCQILVEPFDIVIGKCAVIQDPFGTRLCILDMSKGPRQPA</sequence>
<comment type="caution">
    <text evidence="2">The sequence shown here is derived from an EMBL/GenBank/DDBJ whole genome shotgun (WGS) entry which is preliminary data.</text>
</comment>
<dbReference type="Proteomes" id="UP000597444">
    <property type="component" value="Unassembled WGS sequence"/>
</dbReference>
<keyword evidence="3" id="KW-1185">Reference proteome</keyword>
<organism evidence="2 3">
    <name type="scientific">Reticulibacter mediterranei</name>
    <dbReference type="NCBI Taxonomy" id="2778369"/>
    <lineage>
        <taxon>Bacteria</taxon>
        <taxon>Bacillati</taxon>
        <taxon>Chloroflexota</taxon>
        <taxon>Ktedonobacteria</taxon>
        <taxon>Ktedonobacterales</taxon>
        <taxon>Reticulibacteraceae</taxon>
        <taxon>Reticulibacter</taxon>
    </lineage>
</organism>
<feature type="domain" description="VOC" evidence="1">
    <location>
        <begin position="4"/>
        <end position="112"/>
    </location>
</feature>
<dbReference type="AlphaFoldDB" id="A0A8J3IWA6"/>
<accession>A0A8J3IWA6</accession>
<reference evidence="2" key="1">
    <citation type="submission" date="2020-10" db="EMBL/GenBank/DDBJ databases">
        <title>Taxonomic study of unclassified bacteria belonging to the class Ktedonobacteria.</title>
        <authorList>
            <person name="Yabe S."/>
            <person name="Wang C.M."/>
            <person name="Zheng Y."/>
            <person name="Sakai Y."/>
            <person name="Cavaletti L."/>
            <person name="Monciardini P."/>
            <person name="Donadio S."/>
        </authorList>
    </citation>
    <scope>NUCLEOTIDE SEQUENCE</scope>
    <source>
        <strain evidence="2">ID150040</strain>
    </source>
</reference>
<dbReference type="PROSITE" id="PS51819">
    <property type="entry name" value="VOC"/>
    <property type="match status" value="1"/>
</dbReference>
<dbReference type="InterPro" id="IPR029068">
    <property type="entry name" value="Glyas_Bleomycin-R_OHBP_Dase"/>
</dbReference>
<proteinExistence type="predicted"/>
<evidence type="ECO:0000259" key="1">
    <source>
        <dbReference type="PROSITE" id="PS51819"/>
    </source>
</evidence>
<gene>
    <name evidence="2" type="ORF">KSF_090820</name>
</gene>
<dbReference type="Gene3D" id="3.10.180.10">
    <property type="entry name" value="2,3-Dihydroxybiphenyl 1,2-Dioxygenase, domain 1"/>
    <property type="match status" value="1"/>
</dbReference>
<dbReference type="InterPro" id="IPR004360">
    <property type="entry name" value="Glyas_Fos-R_dOase_dom"/>
</dbReference>
<dbReference type="RefSeq" id="WP_220209698.1">
    <property type="nucleotide sequence ID" value="NZ_BNJK01000002.1"/>
</dbReference>
<evidence type="ECO:0000313" key="3">
    <source>
        <dbReference type="Proteomes" id="UP000597444"/>
    </source>
</evidence>
<dbReference type="Pfam" id="PF00903">
    <property type="entry name" value="Glyoxalase"/>
    <property type="match status" value="1"/>
</dbReference>